<gene>
    <name evidence="1" type="ORF">Sipo8835_23070</name>
</gene>
<dbReference type="Proteomes" id="UP000318720">
    <property type="component" value="Unassembled WGS sequence"/>
</dbReference>
<accession>A0AAE9AZP7</accession>
<name>A0AAE9AZP7_9ACTN</name>
<evidence type="ECO:0000313" key="2">
    <source>
        <dbReference type="Proteomes" id="UP000318720"/>
    </source>
</evidence>
<proteinExistence type="predicted"/>
<dbReference type="RefSeq" id="WP_141583528.1">
    <property type="nucleotide sequence ID" value="NZ_SPAZ01000189.1"/>
</dbReference>
<evidence type="ECO:0000313" key="1">
    <source>
        <dbReference type="EMBL" id="TQE30877.1"/>
    </source>
</evidence>
<sequence length="69" mass="7262">MCQKNGFGLLSRVVVAAEVVDDDGAIGLLVGSSPADLAVWDRVGMLRYALLDVEADVAASRRNGGNEEE</sequence>
<dbReference type="EMBL" id="SPAZ01000189">
    <property type="protein sequence ID" value="TQE30877.1"/>
    <property type="molecule type" value="Genomic_DNA"/>
</dbReference>
<organism evidence="1 2">
    <name type="scientific">Streptomyces ipomoeae</name>
    <dbReference type="NCBI Taxonomy" id="103232"/>
    <lineage>
        <taxon>Bacteria</taxon>
        <taxon>Bacillati</taxon>
        <taxon>Actinomycetota</taxon>
        <taxon>Actinomycetes</taxon>
        <taxon>Kitasatosporales</taxon>
        <taxon>Streptomycetaceae</taxon>
        <taxon>Streptomyces</taxon>
    </lineage>
</organism>
<reference evidence="1 2" key="1">
    <citation type="submission" date="2019-03" db="EMBL/GenBank/DDBJ databases">
        <title>Comparative genomic analyses of the sweetpotato soil rot pathogen, Streptomyces ipomoeae.</title>
        <authorList>
            <person name="Ruschel Soares N."/>
            <person name="Badger J.H."/>
            <person name="Huguet-Tapia J.C."/>
            <person name="Clark C.A."/>
            <person name="Pettis G.S."/>
        </authorList>
    </citation>
    <scope>NUCLEOTIDE SEQUENCE [LARGE SCALE GENOMIC DNA]</scope>
    <source>
        <strain evidence="1 2">88-35</strain>
    </source>
</reference>
<protein>
    <submittedName>
        <fullName evidence="1">Uncharacterized protein</fullName>
    </submittedName>
</protein>
<dbReference type="AlphaFoldDB" id="A0AAE9AZP7"/>
<comment type="caution">
    <text evidence="1">The sequence shown here is derived from an EMBL/GenBank/DDBJ whole genome shotgun (WGS) entry which is preliminary data.</text>
</comment>